<dbReference type="EMBL" id="CAJVCH010570607">
    <property type="protein sequence ID" value="CAG7835359.1"/>
    <property type="molecule type" value="Genomic_DNA"/>
</dbReference>
<accession>A0A8J2LLF5</accession>
<evidence type="ECO:0000256" key="1">
    <source>
        <dbReference type="SAM" id="MobiDB-lite"/>
    </source>
</evidence>
<organism evidence="2 3">
    <name type="scientific">Allacma fusca</name>
    <dbReference type="NCBI Taxonomy" id="39272"/>
    <lineage>
        <taxon>Eukaryota</taxon>
        <taxon>Metazoa</taxon>
        <taxon>Ecdysozoa</taxon>
        <taxon>Arthropoda</taxon>
        <taxon>Hexapoda</taxon>
        <taxon>Collembola</taxon>
        <taxon>Symphypleona</taxon>
        <taxon>Sminthuridae</taxon>
        <taxon>Allacma</taxon>
    </lineage>
</organism>
<protein>
    <submittedName>
        <fullName evidence="2">Uncharacterized protein</fullName>
    </submittedName>
</protein>
<feature type="compositionally biased region" description="Basic and acidic residues" evidence="1">
    <location>
        <begin position="42"/>
        <end position="52"/>
    </location>
</feature>
<name>A0A8J2LLF5_9HEXA</name>
<sequence length="73" mass="8273">MEEDEEHEVESLPPPEQYLPPPPKVKTHHPQNFGFSFDSSDDERSSPQRAEEGNVLGLDASKLSILEHELYQG</sequence>
<feature type="compositionally biased region" description="Pro residues" evidence="1">
    <location>
        <begin position="12"/>
        <end position="24"/>
    </location>
</feature>
<dbReference type="AlphaFoldDB" id="A0A8J2LLF5"/>
<feature type="region of interest" description="Disordered" evidence="1">
    <location>
        <begin position="1"/>
        <end position="60"/>
    </location>
</feature>
<keyword evidence="3" id="KW-1185">Reference proteome</keyword>
<reference evidence="2" key="1">
    <citation type="submission" date="2021-06" db="EMBL/GenBank/DDBJ databases">
        <authorList>
            <person name="Hodson N. C."/>
            <person name="Mongue J. A."/>
            <person name="Jaron S. K."/>
        </authorList>
    </citation>
    <scope>NUCLEOTIDE SEQUENCE</scope>
</reference>
<dbReference type="Proteomes" id="UP000708208">
    <property type="component" value="Unassembled WGS sequence"/>
</dbReference>
<evidence type="ECO:0000313" key="2">
    <source>
        <dbReference type="EMBL" id="CAG7835359.1"/>
    </source>
</evidence>
<gene>
    <name evidence="2" type="ORF">AFUS01_LOCUS44740</name>
</gene>
<proteinExistence type="predicted"/>
<comment type="caution">
    <text evidence="2">The sequence shown here is derived from an EMBL/GenBank/DDBJ whole genome shotgun (WGS) entry which is preliminary data.</text>
</comment>
<evidence type="ECO:0000313" key="3">
    <source>
        <dbReference type="Proteomes" id="UP000708208"/>
    </source>
</evidence>